<evidence type="ECO:0000313" key="2">
    <source>
        <dbReference type="Proteomes" id="UP000006426"/>
    </source>
</evidence>
<reference evidence="1 2" key="1">
    <citation type="journal article" date="2011" name="PLoS Pathog.">
        <title>Dynamic evolution of pathogenicity revealed by sequencing and comparative genomics of 19 Pseudomonas syringae isolates.</title>
        <authorList>
            <person name="Baltrus D.A."/>
            <person name="Nishimura M.T."/>
            <person name="Romanchuk A."/>
            <person name="Chang J.H."/>
            <person name="Mukhtar M.S."/>
            <person name="Cherkis K."/>
            <person name="Roach J."/>
            <person name="Grant S.R."/>
            <person name="Jones C.D."/>
            <person name="Dangl J.L."/>
        </authorList>
    </citation>
    <scope>NUCLEOTIDE SEQUENCE [LARGE SCALE GENOMIC DNA]</scope>
    <source>
        <strain evidence="1 2">M301315</strain>
    </source>
</reference>
<accession>A0AAD0LVE2</accession>
<dbReference type="EMBL" id="CP031225">
    <property type="protein sequence ID" value="AXH54186.1"/>
    <property type="molecule type" value="Genomic_DNA"/>
</dbReference>
<proteinExistence type="predicted"/>
<organism evidence="1 2">
    <name type="scientific">Pseudomonas amygdali pv. lachrymans str. M301315</name>
    <dbReference type="NCBI Taxonomy" id="629260"/>
    <lineage>
        <taxon>Bacteria</taxon>
        <taxon>Pseudomonadati</taxon>
        <taxon>Pseudomonadota</taxon>
        <taxon>Gammaproteobacteria</taxon>
        <taxon>Pseudomonadales</taxon>
        <taxon>Pseudomonadaceae</taxon>
        <taxon>Pseudomonas</taxon>
        <taxon>Pseudomonas amygdali</taxon>
    </lineage>
</organism>
<dbReference type="Proteomes" id="UP000006426">
    <property type="component" value="Chromosome"/>
</dbReference>
<evidence type="ECO:0000313" key="1">
    <source>
        <dbReference type="EMBL" id="AXH54186.1"/>
    </source>
</evidence>
<protein>
    <submittedName>
        <fullName evidence="1">Uncharacterized protein</fullName>
    </submittedName>
</protein>
<gene>
    <name evidence="1" type="ORF">PLA107_001710</name>
</gene>
<name>A0AAD0LVE2_PSEAV</name>
<sequence>MKTPEGEACGSGLVREDGSPDISGECTAPFANKRSVARYAPTRFVYNAEHWHKSQPYLWITNIQEL</sequence>
<dbReference type="AlphaFoldDB" id="A0AAD0LVE2"/>